<evidence type="ECO:0008006" key="5">
    <source>
        <dbReference type="Google" id="ProtNLM"/>
    </source>
</evidence>
<evidence type="ECO:0000313" key="3">
    <source>
        <dbReference type="EMBL" id="OQX15595.1"/>
    </source>
</evidence>
<accession>A0A1Y1QXB2</accession>
<dbReference type="AlphaFoldDB" id="A0A1Y1QXB2"/>
<evidence type="ECO:0000313" key="4">
    <source>
        <dbReference type="Proteomes" id="UP000192491"/>
    </source>
</evidence>
<evidence type="ECO:0000256" key="1">
    <source>
        <dbReference type="SAM" id="MobiDB-lite"/>
    </source>
</evidence>
<sequence length="108" mass="11663">MKHFRSLLTLCVSLALLPNLSNAEEILQVPGKTFNTELESLQTFPPSLRLPPVTLPKRAGRGATVTVAPNVSEVVLPELSVTELQQMQAAGEEKNTPVGLGRDCRRSG</sequence>
<dbReference type="EMBL" id="MTEJ01000012">
    <property type="protein sequence ID" value="OQX15595.1"/>
    <property type="molecule type" value="Genomic_DNA"/>
</dbReference>
<proteinExistence type="predicted"/>
<feature type="signal peptide" evidence="2">
    <location>
        <begin position="1"/>
        <end position="23"/>
    </location>
</feature>
<reference evidence="3 4" key="1">
    <citation type="submission" date="2017-01" db="EMBL/GenBank/DDBJ databases">
        <title>Novel large sulfur bacteria in the metagenomes of groundwater-fed chemosynthetic microbial mats in the Lake Huron basin.</title>
        <authorList>
            <person name="Sharrar A.M."/>
            <person name="Flood B.E."/>
            <person name="Bailey J.V."/>
            <person name="Jones D.S."/>
            <person name="Biddanda B."/>
            <person name="Ruberg S.A."/>
            <person name="Marcus D.N."/>
            <person name="Dick G.J."/>
        </authorList>
    </citation>
    <scope>NUCLEOTIDE SEQUENCE [LARGE SCALE GENOMIC DNA]</scope>
    <source>
        <strain evidence="3">A8</strain>
    </source>
</reference>
<evidence type="ECO:0000256" key="2">
    <source>
        <dbReference type="SAM" id="SignalP"/>
    </source>
</evidence>
<name>A0A1Y1QXB2_9GAMM</name>
<organism evidence="3 4">
    <name type="scientific">Thiothrix lacustris</name>
    <dbReference type="NCBI Taxonomy" id="525917"/>
    <lineage>
        <taxon>Bacteria</taxon>
        <taxon>Pseudomonadati</taxon>
        <taxon>Pseudomonadota</taxon>
        <taxon>Gammaproteobacteria</taxon>
        <taxon>Thiotrichales</taxon>
        <taxon>Thiotrichaceae</taxon>
        <taxon>Thiothrix</taxon>
    </lineage>
</organism>
<comment type="caution">
    <text evidence="3">The sequence shown here is derived from an EMBL/GenBank/DDBJ whole genome shotgun (WGS) entry which is preliminary data.</text>
</comment>
<dbReference type="Proteomes" id="UP000192491">
    <property type="component" value="Unassembled WGS sequence"/>
</dbReference>
<feature type="region of interest" description="Disordered" evidence="1">
    <location>
        <begin position="88"/>
        <end position="108"/>
    </location>
</feature>
<gene>
    <name evidence="3" type="ORF">BWK73_06080</name>
</gene>
<keyword evidence="2" id="KW-0732">Signal</keyword>
<feature type="chain" id="PRO_5013028022" description="TonB-dependent receptor plug domain-containing protein" evidence="2">
    <location>
        <begin position="24"/>
        <end position="108"/>
    </location>
</feature>
<protein>
    <recommendedName>
        <fullName evidence="5">TonB-dependent receptor plug domain-containing protein</fullName>
    </recommendedName>
</protein>